<comment type="caution">
    <text evidence="1">The sequence shown here is derived from an EMBL/GenBank/DDBJ whole genome shotgun (WGS) entry which is preliminary data.</text>
</comment>
<keyword evidence="2" id="KW-1185">Reference proteome</keyword>
<gene>
    <name evidence="1" type="ORF">L2E82_29565</name>
</gene>
<evidence type="ECO:0000313" key="2">
    <source>
        <dbReference type="Proteomes" id="UP001055811"/>
    </source>
</evidence>
<evidence type="ECO:0000313" key="1">
    <source>
        <dbReference type="EMBL" id="KAI3739168.1"/>
    </source>
</evidence>
<reference evidence="2" key="1">
    <citation type="journal article" date="2022" name="Mol. Ecol. Resour.">
        <title>The genomes of chicory, endive, great burdock and yacon provide insights into Asteraceae palaeo-polyploidization history and plant inulin production.</title>
        <authorList>
            <person name="Fan W."/>
            <person name="Wang S."/>
            <person name="Wang H."/>
            <person name="Wang A."/>
            <person name="Jiang F."/>
            <person name="Liu H."/>
            <person name="Zhao H."/>
            <person name="Xu D."/>
            <person name="Zhang Y."/>
        </authorList>
    </citation>
    <scope>NUCLEOTIDE SEQUENCE [LARGE SCALE GENOMIC DNA]</scope>
    <source>
        <strain evidence="2">cv. Punajuju</strain>
    </source>
</reference>
<protein>
    <submittedName>
        <fullName evidence="1">Uncharacterized protein</fullName>
    </submittedName>
</protein>
<dbReference type="Proteomes" id="UP001055811">
    <property type="component" value="Linkage Group LG05"/>
</dbReference>
<accession>A0ACB9CYA6</accession>
<organism evidence="1 2">
    <name type="scientific">Cichorium intybus</name>
    <name type="common">Chicory</name>
    <dbReference type="NCBI Taxonomy" id="13427"/>
    <lineage>
        <taxon>Eukaryota</taxon>
        <taxon>Viridiplantae</taxon>
        <taxon>Streptophyta</taxon>
        <taxon>Embryophyta</taxon>
        <taxon>Tracheophyta</taxon>
        <taxon>Spermatophyta</taxon>
        <taxon>Magnoliopsida</taxon>
        <taxon>eudicotyledons</taxon>
        <taxon>Gunneridae</taxon>
        <taxon>Pentapetalae</taxon>
        <taxon>asterids</taxon>
        <taxon>campanulids</taxon>
        <taxon>Asterales</taxon>
        <taxon>Asteraceae</taxon>
        <taxon>Cichorioideae</taxon>
        <taxon>Cichorieae</taxon>
        <taxon>Cichoriinae</taxon>
        <taxon>Cichorium</taxon>
    </lineage>
</organism>
<name>A0ACB9CYA6_CICIN</name>
<sequence length="197" mass="22787">MVGLKSQKRERKLRRKDQVSNHTCVPGPHDYGNVQALEAIAACNILSAQKGTMKEQVEIVKLTNEVERLIYENAWLLGKNLEGKSVQEMHELEQQLSDNFVSFQVKKDELLFKELESTNRKIYELDKQIADTSQVLFATSHRSGDQVGNFRDPSDLLQRLDELHLNEKKRKVVEVLFSQPYGSFGNFAMMSFMIRRR</sequence>
<dbReference type="EMBL" id="CM042013">
    <property type="protein sequence ID" value="KAI3739168.1"/>
    <property type="molecule type" value="Genomic_DNA"/>
</dbReference>
<reference evidence="1 2" key="2">
    <citation type="journal article" date="2022" name="Mol. Ecol. Resour.">
        <title>The genomes of chicory, endive, great burdock and yacon provide insights into Asteraceae paleo-polyploidization history and plant inulin production.</title>
        <authorList>
            <person name="Fan W."/>
            <person name="Wang S."/>
            <person name="Wang H."/>
            <person name="Wang A."/>
            <person name="Jiang F."/>
            <person name="Liu H."/>
            <person name="Zhao H."/>
            <person name="Xu D."/>
            <person name="Zhang Y."/>
        </authorList>
    </citation>
    <scope>NUCLEOTIDE SEQUENCE [LARGE SCALE GENOMIC DNA]</scope>
    <source>
        <strain evidence="2">cv. Punajuju</strain>
        <tissue evidence="1">Leaves</tissue>
    </source>
</reference>
<proteinExistence type="predicted"/>